<dbReference type="SMART" id="SM00066">
    <property type="entry name" value="GAL4"/>
    <property type="match status" value="1"/>
</dbReference>
<evidence type="ECO:0000256" key="6">
    <source>
        <dbReference type="ARBA" id="ARBA00023242"/>
    </source>
</evidence>
<evidence type="ECO:0000256" key="9">
    <source>
        <dbReference type="SAM" id="SignalP"/>
    </source>
</evidence>
<dbReference type="GO" id="GO:0006351">
    <property type="term" value="P:DNA-templated transcription"/>
    <property type="evidence" value="ECO:0007669"/>
    <property type="project" value="InterPro"/>
</dbReference>
<dbReference type="GO" id="GO:0008270">
    <property type="term" value="F:zinc ion binding"/>
    <property type="evidence" value="ECO:0007669"/>
    <property type="project" value="InterPro"/>
</dbReference>
<keyword evidence="5" id="KW-0804">Transcription</keyword>
<dbReference type="OrthoDB" id="2579025at2759"/>
<dbReference type="PANTHER" id="PTHR47540:SF3">
    <property type="entry name" value="ZN(II)2CYS6 TRANSCRIPTION FACTOR (EUROFUNG)"/>
    <property type="match status" value="1"/>
</dbReference>
<keyword evidence="8" id="KW-0812">Transmembrane</keyword>
<keyword evidence="3" id="KW-0805">Transcription regulation</keyword>
<keyword evidence="12" id="KW-1185">Reference proteome</keyword>
<keyword evidence="2" id="KW-0479">Metal-binding</keyword>
<dbReference type="Proteomes" id="UP000639643">
    <property type="component" value="Unassembled WGS sequence"/>
</dbReference>
<feature type="transmembrane region" description="Helical" evidence="8">
    <location>
        <begin position="621"/>
        <end position="643"/>
    </location>
</feature>
<dbReference type="GO" id="GO:0000981">
    <property type="term" value="F:DNA-binding transcription factor activity, RNA polymerase II-specific"/>
    <property type="evidence" value="ECO:0007669"/>
    <property type="project" value="InterPro"/>
</dbReference>
<feature type="compositionally biased region" description="Polar residues" evidence="7">
    <location>
        <begin position="185"/>
        <end position="209"/>
    </location>
</feature>
<dbReference type="AlphaFoldDB" id="A0A8H6JH53"/>
<keyword evidence="4" id="KW-0238">DNA-binding</keyword>
<name>A0A8H6JH53_9PEZI</name>
<evidence type="ECO:0000256" key="7">
    <source>
        <dbReference type="SAM" id="MobiDB-lite"/>
    </source>
</evidence>
<evidence type="ECO:0000313" key="12">
    <source>
        <dbReference type="Proteomes" id="UP000639643"/>
    </source>
</evidence>
<feature type="domain" description="Zn(2)-C6 fungal-type" evidence="10">
    <location>
        <begin position="70"/>
        <end position="99"/>
    </location>
</feature>
<dbReference type="SUPFAM" id="SSF57701">
    <property type="entry name" value="Zn2/Cys6 DNA-binding domain"/>
    <property type="match status" value="1"/>
</dbReference>
<dbReference type="Gene3D" id="4.10.240.10">
    <property type="entry name" value="Zn(2)-C6 fungal-type DNA-binding domain"/>
    <property type="match status" value="1"/>
</dbReference>
<gene>
    <name evidence="11" type="ORF">CMUS01_12926</name>
</gene>
<dbReference type="PROSITE" id="PS00463">
    <property type="entry name" value="ZN2_CY6_FUNGAL_1"/>
    <property type="match status" value="1"/>
</dbReference>
<evidence type="ECO:0000256" key="1">
    <source>
        <dbReference type="ARBA" id="ARBA00004123"/>
    </source>
</evidence>
<feature type="region of interest" description="Disordered" evidence="7">
    <location>
        <begin position="117"/>
        <end position="215"/>
    </location>
</feature>
<feature type="compositionally biased region" description="Basic and acidic residues" evidence="7">
    <location>
        <begin position="44"/>
        <end position="61"/>
    </location>
</feature>
<feature type="chain" id="PRO_5034016508" evidence="9">
    <location>
        <begin position="19"/>
        <end position="823"/>
    </location>
</feature>
<evidence type="ECO:0000256" key="3">
    <source>
        <dbReference type="ARBA" id="ARBA00023015"/>
    </source>
</evidence>
<dbReference type="Pfam" id="PF00172">
    <property type="entry name" value="Zn_clus"/>
    <property type="match status" value="1"/>
</dbReference>
<dbReference type="InterPro" id="IPR051711">
    <property type="entry name" value="Stress_Response_Reg"/>
</dbReference>
<evidence type="ECO:0000256" key="2">
    <source>
        <dbReference type="ARBA" id="ARBA00022723"/>
    </source>
</evidence>
<evidence type="ECO:0000256" key="8">
    <source>
        <dbReference type="SAM" id="Phobius"/>
    </source>
</evidence>
<sequence>MATLLFLGSLCIVTPQNGLTTPPVQSSEEDMEEPIATTSSRSRRATDASEGERPSKRAREDPIRPRVNRACDRCKARKTRCSGSWPCIFCAHLQLECQFTASYRRGQLLPAIDLETEGSELGQTDPSFHVDSASDRRSSHVTGDGGLYNNVTPSQSAPTATVDVASVQTSRSVPQHDPGSRSTDEPNGQAQRQTKPVSIRNSPEPSQTDEQGHYVGPASGVSFLLRIQRKLQVQSPGYFNSSVFNFGDRPLPGHDSSFAILPPKPLAEAMVRRYFDFAATTHRFLHRPSIESWLEELYDTDGAMLYKESARSRTALLFMVFAHSNNYRGQSTKDSIAESSEISARFFAVAEHQLSMEKGEIRLPHVQARLAQCFYLLAQSRLNHCWTLFGVTAHLALALGIHRRSRVDTKMSSRLDRVDLECRKRTFWSAYNLNTYLGAALGRPMTFHDEDIDQELPLCVDDEQLRPGPSVQPVICGPSIASAMVAQIKLSRILARILRALYGIRQPSTEEHFTLASGFMQDLTDWREHISYLLDAGGSSAIFVKLVLRQRDVLKLAYWHAQILVHRPFLLKSFTTLAGDGADGEATTRRKQEMESNIETCINAATSIAEHINQIDAAGEFYSTLFFIPYYGFSAVVILYVYAIQQRAQAPETYLSSFRLASRCHAHIEAIAVKGSLMQRYGVVLQELRLEVLRNNNYLASVSAIRAGETPAGGEGVPAQRELLRNSRESGQRGQQYGDHVSSMPNVGQGRDLGDAVGGGRPSDSASSNPVASMDVLDGGFFHITNWGQFDSLVTGGTGSLDALLQFGPTDAWANLDTAGFNN</sequence>
<comment type="caution">
    <text evidence="11">The sequence shown here is derived from an EMBL/GenBank/DDBJ whole genome shotgun (WGS) entry which is preliminary data.</text>
</comment>
<proteinExistence type="predicted"/>
<dbReference type="Pfam" id="PF04082">
    <property type="entry name" value="Fungal_trans"/>
    <property type="match status" value="1"/>
</dbReference>
<dbReference type="EMBL" id="WIGM01000769">
    <property type="protein sequence ID" value="KAF6813044.1"/>
    <property type="molecule type" value="Genomic_DNA"/>
</dbReference>
<dbReference type="CDD" id="cd00067">
    <property type="entry name" value="GAL4"/>
    <property type="match status" value="1"/>
</dbReference>
<evidence type="ECO:0000313" key="11">
    <source>
        <dbReference type="EMBL" id="KAF6813044.1"/>
    </source>
</evidence>
<keyword evidence="8" id="KW-0472">Membrane</keyword>
<dbReference type="CDD" id="cd12148">
    <property type="entry name" value="fungal_TF_MHR"/>
    <property type="match status" value="1"/>
</dbReference>
<protein>
    <submittedName>
        <fullName evidence="11">Finger protein</fullName>
    </submittedName>
</protein>
<dbReference type="PANTHER" id="PTHR47540">
    <property type="entry name" value="THIAMINE REPRESSIBLE GENES REGULATORY PROTEIN THI5"/>
    <property type="match status" value="1"/>
</dbReference>
<evidence type="ECO:0000256" key="5">
    <source>
        <dbReference type="ARBA" id="ARBA00023163"/>
    </source>
</evidence>
<keyword evidence="9" id="KW-0732">Signal</keyword>
<dbReference type="SMART" id="SM00906">
    <property type="entry name" value="Fungal_trans"/>
    <property type="match status" value="1"/>
</dbReference>
<dbReference type="InterPro" id="IPR007219">
    <property type="entry name" value="XnlR_reg_dom"/>
</dbReference>
<feature type="region of interest" description="Disordered" evidence="7">
    <location>
        <begin position="727"/>
        <end position="770"/>
    </location>
</feature>
<dbReference type="InterPro" id="IPR036864">
    <property type="entry name" value="Zn2-C6_fun-type_DNA-bd_sf"/>
</dbReference>
<dbReference type="InterPro" id="IPR001138">
    <property type="entry name" value="Zn2Cys6_DnaBD"/>
</dbReference>
<dbReference type="GO" id="GO:0043565">
    <property type="term" value="F:sequence-specific DNA binding"/>
    <property type="evidence" value="ECO:0007669"/>
    <property type="project" value="TreeGrafter"/>
</dbReference>
<feature type="compositionally biased region" description="Polar residues" evidence="7">
    <location>
        <begin position="149"/>
        <end position="159"/>
    </location>
</feature>
<accession>A0A8H6JH53</accession>
<keyword evidence="6" id="KW-0539">Nucleus</keyword>
<feature type="signal peptide" evidence="9">
    <location>
        <begin position="1"/>
        <end position="18"/>
    </location>
</feature>
<feature type="region of interest" description="Disordered" evidence="7">
    <location>
        <begin position="18"/>
        <end position="61"/>
    </location>
</feature>
<keyword evidence="8" id="KW-1133">Transmembrane helix</keyword>
<reference evidence="11" key="1">
    <citation type="journal article" date="2020" name="Phytopathology">
        <title>Genome Sequence Resources of Colletotrichum truncatum, C. plurivorum, C. musicola, and C. sojae: Four Species Pathogenic to Soybean (Glycine max).</title>
        <authorList>
            <person name="Rogerio F."/>
            <person name="Boufleur T.R."/>
            <person name="Ciampi-Guillardi M."/>
            <person name="Sukno S.A."/>
            <person name="Thon M.R."/>
            <person name="Massola Junior N.S."/>
            <person name="Baroncelli R."/>
        </authorList>
    </citation>
    <scope>NUCLEOTIDE SEQUENCE</scope>
    <source>
        <strain evidence="11">LFN0074</strain>
    </source>
</reference>
<comment type="subcellular location">
    <subcellularLocation>
        <location evidence="1">Nucleus</location>
    </subcellularLocation>
</comment>
<dbReference type="GO" id="GO:0045944">
    <property type="term" value="P:positive regulation of transcription by RNA polymerase II"/>
    <property type="evidence" value="ECO:0007669"/>
    <property type="project" value="TreeGrafter"/>
</dbReference>
<dbReference type="GO" id="GO:0005634">
    <property type="term" value="C:nucleus"/>
    <property type="evidence" value="ECO:0007669"/>
    <property type="project" value="UniProtKB-SubCell"/>
</dbReference>
<organism evidence="11 12">
    <name type="scientific">Colletotrichum musicola</name>
    <dbReference type="NCBI Taxonomy" id="2175873"/>
    <lineage>
        <taxon>Eukaryota</taxon>
        <taxon>Fungi</taxon>
        <taxon>Dikarya</taxon>
        <taxon>Ascomycota</taxon>
        <taxon>Pezizomycotina</taxon>
        <taxon>Sordariomycetes</taxon>
        <taxon>Hypocreomycetidae</taxon>
        <taxon>Glomerellales</taxon>
        <taxon>Glomerellaceae</taxon>
        <taxon>Colletotrichum</taxon>
        <taxon>Colletotrichum orchidearum species complex</taxon>
    </lineage>
</organism>
<dbReference type="PROSITE" id="PS50048">
    <property type="entry name" value="ZN2_CY6_FUNGAL_2"/>
    <property type="match status" value="1"/>
</dbReference>
<evidence type="ECO:0000259" key="10">
    <source>
        <dbReference type="PROSITE" id="PS50048"/>
    </source>
</evidence>
<evidence type="ECO:0000256" key="4">
    <source>
        <dbReference type="ARBA" id="ARBA00023125"/>
    </source>
</evidence>